<reference evidence="2 3" key="1">
    <citation type="submission" date="2023-10" db="EMBL/GenBank/DDBJ databases">
        <title>Genome-Wide Identification Analysis in wild type Solanum Pinnatisectum Reveals Some Genes Defensing Phytophthora Infestans.</title>
        <authorList>
            <person name="Sun C."/>
        </authorList>
    </citation>
    <scope>NUCLEOTIDE SEQUENCE [LARGE SCALE GENOMIC DNA]</scope>
    <source>
        <strain evidence="2">LQN</strain>
        <tissue evidence="2">Leaf</tissue>
    </source>
</reference>
<dbReference type="EMBL" id="JAWPEI010000003">
    <property type="protein sequence ID" value="KAK4731460.1"/>
    <property type="molecule type" value="Genomic_DNA"/>
</dbReference>
<sequence length="217" mass="22948">MTNGYNTGTSTTRTATTPVSKVDTTLAAYTGVTIGVTISTAARSAQCNATAERAITTGGSATNISVNFASVTQPTSQFITQQSTTGTSDSKRSSKVKSRGANPAYKRLRAEKPRTAGFRVLFGANGSVIKRSGTTDTVLHSAILKISAPTNIDLGYKPNGLRWKGGTAVTQRQLQDKVTNESTLLHALMPLQAPSPKELMSHQPRSPHQALMTHSIS</sequence>
<gene>
    <name evidence="2" type="ORF">R3W88_024448</name>
</gene>
<feature type="region of interest" description="Disordered" evidence="1">
    <location>
        <begin position="196"/>
        <end position="217"/>
    </location>
</feature>
<dbReference type="AlphaFoldDB" id="A0AAV9M3D3"/>
<accession>A0AAV9M3D3</accession>
<protein>
    <submittedName>
        <fullName evidence="2">Uncharacterized protein</fullName>
    </submittedName>
</protein>
<feature type="region of interest" description="Disordered" evidence="1">
    <location>
        <begin position="77"/>
        <end position="106"/>
    </location>
</feature>
<organism evidence="2 3">
    <name type="scientific">Solanum pinnatisectum</name>
    <name type="common">tansyleaf nightshade</name>
    <dbReference type="NCBI Taxonomy" id="50273"/>
    <lineage>
        <taxon>Eukaryota</taxon>
        <taxon>Viridiplantae</taxon>
        <taxon>Streptophyta</taxon>
        <taxon>Embryophyta</taxon>
        <taxon>Tracheophyta</taxon>
        <taxon>Spermatophyta</taxon>
        <taxon>Magnoliopsida</taxon>
        <taxon>eudicotyledons</taxon>
        <taxon>Gunneridae</taxon>
        <taxon>Pentapetalae</taxon>
        <taxon>asterids</taxon>
        <taxon>lamiids</taxon>
        <taxon>Solanales</taxon>
        <taxon>Solanaceae</taxon>
        <taxon>Solanoideae</taxon>
        <taxon>Solaneae</taxon>
        <taxon>Solanum</taxon>
    </lineage>
</organism>
<evidence type="ECO:0000313" key="3">
    <source>
        <dbReference type="Proteomes" id="UP001311915"/>
    </source>
</evidence>
<comment type="caution">
    <text evidence="2">The sequence shown here is derived from an EMBL/GenBank/DDBJ whole genome shotgun (WGS) entry which is preliminary data.</text>
</comment>
<evidence type="ECO:0000256" key="1">
    <source>
        <dbReference type="SAM" id="MobiDB-lite"/>
    </source>
</evidence>
<evidence type="ECO:0000313" key="2">
    <source>
        <dbReference type="EMBL" id="KAK4731460.1"/>
    </source>
</evidence>
<name>A0AAV9M3D3_9SOLN</name>
<keyword evidence="3" id="KW-1185">Reference proteome</keyword>
<proteinExistence type="predicted"/>
<feature type="compositionally biased region" description="Polar residues" evidence="1">
    <location>
        <begin position="77"/>
        <end position="87"/>
    </location>
</feature>
<dbReference type="Proteomes" id="UP001311915">
    <property type="component" value="Unassembled WGS sequence"/>
</dbReference>